<dbReference type="EMBL" id="JAAZSR010000045">
    <property type="protein sequence ID" value="NKX49887.1"/>
    <property type="molecule type" value="Genomic_DNA"/>
</dbReference>
<proteinExistence type="predicted"/>
<dbReference type="Proteomes" id="UP000523795">
    <property type="component" value="Unassembled WGS sequence"/>
</dbReference>
<gene>
    <name evidence="2" type="ORF">HER39_04720</name>
</gene>
<name>A0ABX1JKP6_9MICC</name>
<feature type="region of interest" description="Disordered" evidence="1">
    <location>
        <begin position="14"/>
        <end position="41"/>
    </location>
</feature>
<reference evidence="2 3" key="1">
    <citation type="submission" date="2020-04" db="EMBL/GenBank/DDBJ databases">
        <authorList>
            <person name="Liu S."/>
        </authorList>
    </citation>
    <scope>NUCLEOTIDE SEQUENCE [LARGE SCALE GENOMIC DNA]</scope>
    <source>
        <strain evidence="2 3">CGMCC 1.15091</strain>
    </source>
</reference>
<sequence>MSLLRPGELVPRSALGQADQLERKPVGLPVESPLPDGTAPGSRVDVWVALPDGRNGFGRPQLLLEAAEISQLTRSSSALGGLEAEQLHVLVPARQLPVLLHAISNEARISVVLNPGRAL</sequence>
<comment type="caution">
    <text evidence="2">The sequence shown here is derived from an EMBL/GenBank/DDBJ whole genome shotgun (WGS) entry which is preliminary data.</text>
</comment>
<organism evidence="2 3">
    <name type="scientific">Arthrobacter deserti</name>
    <dbReference type="NCBI Taxonomy" id="1742687"/>
    <lineage>
        <taxon>Bacteria</taxon>
        <taxon>Bacillati</taxon>
        <taxon>Actinomycetota</taxon>
        <taxon>Actinomycetes</taxon>
        <taxon>Micrococcales</taxon>
        <taxon>Micrococcaceae</taxon>
        <taxon>Arthrobacter</taxon>
    </lineage>
</organism>
<evidence type="ECO:0000256" key="1">
    <source>
        <dbReference type="SAM" id="MobiDB-lite"/>
    </source>
</evidence>
<evidence type="ECO:0000313" key="2">
    <source>
        <dbReference type="EMBL" id="NKX49887.1"/>
    </source>
</evidence>
<keyword evidence="3" id="KW-1185">Reference proteome</keyword>
<evidence type="ECO:0000313" key="3">
    <source>
        <dbReference type="Proteomes" id="UP000523795"/>
    </source>
</evidence>
<accession>A0ABX1JKP6</accession>
<protein>
    <submittedName>
        <fullName evidence="2">Uncharacterized protein</fullName>
    </submittedName>
</protein>